<evidence type="ECO:0000256" key="6">
    <source>
        <dbReference type="ARBA" id="ARBA00022777"/>
    </source>
</evidence>
<dbReference type="EMBL" id="LN829119">
    <property type="protein sequence ID" value="CPR20661.1"/>
    <property type="molecule type" value="Genomic_DNA"/>
</dbReference>
<organism evidence="10 11">
    <name type="scientific">Candidatus Filomicrobium marinum</name>
    <dbReference type="NCBI Taxonomy" id="1608628"/>
    <lineage>
        <taxon>Bacteria</taxon>
        <taxon>Pseudomonadati</taxon>
        <taxon>Pseudomonadota</taxon>
        <taxon>Alphaproteobacteria</taxon>
        <taxon>Hyphomicrobiales</taxon>
        <taxon>Hyphomicrobiaceae</taxon>
        <taxon>Filomicrobium</taxon>
    </lineage>
</organism>
<accession>A0A0D6JH73</accession>
<keyword evidence="11" id="KW-1185">Reference proteome</keyword>
<evidence type="ECO:0000256" key="1">
    <source>
        <dbReference type="ARBA" id="ARBA00000085"/>
    </source>
</evidence>
<dbReference type="Gene3D" id="3.30.565.10">
    <property type="entry name" value="Histidine kinase-like ATPase, C-terminal domain"/>
    <property type="match status" value="1"/>
</dbReference>
<dbReference type="Proteomes" id="UP000033187">
    <property type="component" value="Chromosome 1"/>
</dbReference>
<feature type="domain" description="Signal transduction histidine kinase HWE region" evidence="9">
    <location>
        <begin position="370"/>
        <end position="453"/>
    </location>
</feature>
<evidence type="ECO:0000256" key="3">
    <source>
        <dbReference type="ARBA" id="ARBA00022553"/>
    </source>
</evidence>
<dbReference type="PANTHER" id="PTHR41523">
    <property type="entry name" value="TWO-COMPONENT SYSTEM SENSOR PROTEIN"/>
    <property type="match status" value="1"/>
</dbReference>
<keyword evidence="8" id="KW-1133">Transmembrane helix</keyword>
<evidence type="ECO:0000259" key="9">
    <source>
        <dbReference type="SMART" id="SM00911"/>
    </source>
</evidence>
<dbReference type="InterPro" id="IPR036890">
    <property type="entry name" value="HATPase_C_sf"/>
</dbReference>
<keyword evidence="3" id="KW-0597">Phosphoprotein</keyword>
<name>A0A0D6JH73_9HYPH</name>
<comment type="catalytic activity">
    <reaction evidence="1">
        <text>ATP + protein L-histidine = ADP + protein N-phospho-L-histidine.</text>
        <dbReference type="EC" id="2.7.13.3"/>
    </reaction>
</comment>
<feature type="transmembrane region" description="Helical" evidence="8">
    <location>
        <begin position="12"/>
        <end position="38"/>
    </location>
</feature>
<protein>
    <recommendedName>
        <fullName evidence="2">histidine kinase</fullName>
        <ecNumber evidence="2">2.7.13.3</ecNumber>
    </recommendedName>
</protein>
<dbReference type="KEGG" id="fil:BN1229_v1_3214"/>
<dbReference type="RefSeq" id="WP_046479054.1">
    <property type="nucleotide sequence ID" value="NZ_LN829118.1"/>
</dbReference>
<evidence type="ECO:0000256" key="8">
    <source>
        <dbReference type="SAM" id="Phobius"/>
    </source>
</evidence>
<dbReference type="GO" id="GO:0004673">
    <property type="term" value="F:protein histidine kinase activity"/>
    <property type="evidence" value="ECO:0007669"/>
    <property type="project" value="UniProtKB-EC"/>
</dbReference>
<reference evidence="11" key="1">
    <citation type="submission" date="2015-02" db="EMBL/GenBank/DDBJ databases">
        <authorList>
            <person name="Chooi Y.-H."/>
        </authorList>
    </citation>
    <scope>NUCLEOTIDE SEQUENCE [LARGE SCALE GENOMIC DNA]</scope>
    <source>
        <strain evidence="11">strain Y</strain>
    </source>
</reference>
<keyword evidence="8" id="KW-0472">Membrane</keyword>
<evidence type="ECO:0000256" key="2">
    <source>
        <dbReference type="ARBA" id="ARBA00012438"/>
    </source>
</evidence>
<dbReference type="EC" id="2.7.13.3" evidence="2"/>
<evidence type="ECO:0000256" key="5">
    <source>
        <dbReference type="ARBA" id="ARBA00022741"/>
    </source>
</evidence>
<gene>
    <name evidence="10" type="ORF">YBN1229_v1_2709</name>
</gene>
<keyword evidence="7" id="KW-0067">ATP-binding</keyword>
<evidence type="ECO:0000313" key="10">
    <source>
        <dbReference type="EMBL" id="CPR20661.1"/>
    </source>
</evidence>
<dbReference type="AlphaFoldDB" id="A0A0D6JH73"/>
<keyword evidence="6 10" id="KW-0418">Kinase</keyword>
<feature type="transmembrane region" description="Helical" evidence="8">
    <location>
        <begin position="274"/>
        <end position="295"/>
    </location>
</feature>
<evidence type="ECO:0000313" key="11">
    <source>
        <dbReference type="Proteomes" id="UP000033187"/>
    </source>
</evidence>
<evidence type="ECO:0000256" key="7">
    <source>
        <dbReference type="ARBA" id="ARBA00022840"/>
    </source>
</evidence>
<proteinExistence type="predicted"/>
<keyword evidence="4" id="KW-0808">Transferase</keyword>
<keyword evidence="5" id="KW-0547">Nucleotide-binding</keyword>
<dbReference type="SMART" id="SM00911">
    <property type="entry name" value="HWE_HK"/>
    <property type="match status" value="1"/>
</dbReference>
<evidence type="ECO:0000256" key="4">
    <source>
        <dbReference type="ARBA" id="ARBA00022679"/>
    </source>
</evidence>
<dbReference type="InterPro" id="IPR011102">
    <property type="entry name" value="Sig_transdc_His_kinase_HWE"/>
</dbReference>
<sequence length="570" mass="61952">MSQGSEYRSRSLTAHLVGFALALVAPLLLFAALGAMVFTRAEMSANEERLKRLSVDVTNDVDREIKGFVTLLSALALSESLAQDDYAAFHAQTKAALRHARTYVLLLDTSLKPIVDTRVPYGAPSPRPFDRNVARHVGETPGVHVSGLVGMGAPGDGDAIVIGLPVMRDGALHCILMMTITTARVHETIATTALPTGWAIAVADKKGEVISRSPDDGSGPDIDLVRHPAGVMVERRDTDGVTRLEMQDTSTLTGWRTIISAPKNLLEASLWQSLGWLASAAVLAGILTTLLAILVGRRMARSMGRVTLATRKLASGGVVEAEGLPLTEADQVMKTLSLASMLIHERTEALKISEERSREQVEHIKMLMRELAHRNKNQLAVIQSMARQVGKGSASIDDFLDGFTSRLHSMIQSQELVFGRDRGDAPLARLIREQLKPFTDVEDGGRVVIEGPEVSLTADAAQTIGLALHELATNATKYGALRGQEGTVYIDWSLPNENNVGLRLSWRESNGPDVEQPQRWGFGRIVIERLAAQTLDGKVVYEFPSTGVVWILEAPHTVIAPSHHLKRRIS</sequence>
<dbReference type="KEGG" id="fiy:BN1229_v1_2709"/>
<dbReference type="OrthoDB" id="341208at2"/>
<dbReference type="GO" id="GO:0005524">
    <property type="term" value="F:ATP binding"/>
    <property type="evidence" value="ECO:0007669"/>
    <property type="project" value="UniProtKB-KW"/>
</dbReference>
<keyword evidence="8" id="KW-0812">Transmembrane</keyword>
<dbReference type="Pfam" id="PF07536">
    <property type="entry name" value="HWE_HK"/>
    <property type="match status" value="1"/>
</dbReference>
<dbReference type="PANTHER" id="PTHR41523:SF7">
    <property type="entry name" value="HISTIDINE KINASE"/>
    <property type="match status" value="1"/>
</dbReference>